<sequence>MLHRLILDDEIIKVHFTNVVEQLPDRVVLYNTILPIYESHRRMVHPIFGCLSDDCVLNFGLYTKCSELIPSSLQSGADTIEESSTYASKVSSKTTASTEKLPLKNTKYSAADHWLKYHGFVPPPSYSSTAPISIDGLQQQQSIFQQQVIQPQEPPPDWDWDMEDDWSDEFNSASPSTPLGPHSSSITGVQCAMPKFASKLPAASSTQNDASDQRKIQLIDANTQLPFDEGITYIWGVV</sequence>
<proteinExistence type="predicted"/>
<protein>
    <submittedName>
        <fullName evidence="1">Uncharacterized protein</fullName>
    </submittedName>
</protein>
<dbReference type="EMBL" id="CAJEWN010000167">
    <property type="protein sequence ID" value="CAD2170369.1"/>
    <property type="molecule type" value="Genomic_DNA"/>
</dbReference>
<dbReference type="AlphaFoldDB" id="A0A6V7V622"/>
<evidence type="ECO:0000313" key="1">
    <source>
        <dbReference type="EMBL" id="CAD2170369.1"/>
    </source>
</evidence>
<accession>A0A6V7V622</accession>
<comment type="caution">
    <text evidence="1">The sequence shown here is derived from an EMBL/GenBank/DDBJ whole genome shotgun (WGS) entry which is preliminary data.</text>
</comment>
<reference evidence="1 2" key="1">
    <citation type="submission" date="2020-08" db="EMBL/GenBank/DDBJ databases">
        <authorList>
            <person name="Koutsovoulos G."/>
            <person name="Danchin GJ E."/>
        </authorList>
    </citation>
    <scope>NUCLEOTIDE SEQUENCE [LARGE SCALE GENOMIC DNA]</scope>
</reference>
<name>A0A6V7V622_MELEN</name>
<gene>
    <name evidence="1" type="ORF">MENT_LOCUS21775</name>
</gene>
<organism evidence="1 2">
    <name type="scientific">Meloidogyne enterolobii</name>
    <name type="common">Root-knot nematode worm</name>
    <name type="synonym">Meloidogyne mayaguensis</name>
    <dbReference type="NCBI Taxonomy" id="390850"/>
    <lineage>
        <taxon>Eukaryota</taxon>
        <taxon>Metazoa</taxon>
        <taxon>Ecdysozoa</taxon>
        <taxon>Nematoda</taxon>
        <taxon>Chromadorea</taxon>
        <taxon>Rhabditida</taxon>
        <taxon>Tylenchina</taxon>
        <taxon>Tylenchomorpha</taxon>
        <taxon>Tylenchoidea</taxon>
        <taxon>Meloidogynidae</taxon>
        <taxon>Meloidogyninae</taxon>
        <taxon>Meloidogyne</taxon>
    </lineage>
</organism>
<evidence type="ECO:0000313" key="2">
    <source>
        <dbReference type="Proteomes" id="UP000580250"/>
    </source>
</evidence>
<dbReference type="Proteomes" id="UP000580250">
    <property type="component" value="Unassembled WGS sequence"/>
</dbReference>